<keyword evidence="2" id="KW-1185">Reference proteome</keyword>
<dbReference type="RefSeq" id="WP_127017131.1">
    <property type="nucleotide sequence ID" value="NZ_CP016379.1"/>
</dbReference>
<accession>A0A3S9SZP1</accession>
<proteinExistence type="predicted"/>
<dbReference type="KEGG" id="aft:BBF96_10535"/>
<evidence type="ECO:0000313" key="1">
    <source>
        <dbReference type="EMBL" id="AZR73784.1"/>
    </source>
</evidence>
<evidence type="ECO:0008006" key="3">
    <source>
        <dbReference type="Google" id="ProtNLM"/>
    </source>
</evidence>
<evidence type="ECO:0000313" key="2">
    <source>
        <dbReference type="Proteomes" id="UP000267250"/>
    </source>
</evidence>
<organism evidence="1 2">
    <name type="scientific">Anoxybacter fermentans</name>
    <dbReference type="NCBI Taxonomy" id="1323375"/>
    <lineage>
        <taxon>Bacteria</taxon>
        <taxon>Bacillati</taxon>
        <taxon>Bacillota</taxon>
        <taxon>Clostridia</taxon>
        <taxon>Halanaerobiales</taxon>
        <taxon>Anoxybacter</taxon>
    </lineage>
</organism>
<reference evidence="1 2" key="1">
    <citation type="submission" date="2016-07" db="EMBL/GenBank/DDBJ databases">
        <title>Genome and transcriptome analysis of iron-reducing fermentative bacteria Anoxybacter fermentans.</title>
        <authorList>
            <person name="Zeng X."/>
            <person name="Shao Z."/>
        </authorList>
    </citation>
    <scope>NUCLEOTIDE SEQUENCE [LARGE SCALE GENOMIC DNA]</scope>
    <source>
        <strain evidence="1 2">DY22613</strain>
    </source>
</reference>
<sequence length="78" mass="9343">MKYKHRCSSTKELIQKLEEVVKQIRDHHTILVDWQEVEIPEETVFKVRFKDKGTSRQLKLKIEWECTDLAENNELSGE</sequence>
<name>A0A3S9SZP1_9FIRM</name>
<gene>
    <name evidence="1" type="ORF">BBF96_10535</name>
</gene>
<dbReference type="EMBL" id="CP016379">
    <property type="protein sequence ID" value="AZR73784.1"/>
    <property type="molecule type" value="Genomic_DNA"/>
</dbReference>
<dbReference type="AlphaFoldDB" id="A0A3S9SZP1"/>
<protein>
    <recommendedName>
        <fullName evidence="3">Amphi-Trp domain-containing protein</fullName>
    </recommendedName>
</protein>
<dbReference type="Proteomes" id="UP000267250">
    <property type="component" value="Chromosome"/>
</dbReference>